<dbReference type="InterPro" id="IPR050330">
    <property type="entry name" value="Bact_OuterMem_StrucFunc"/>
</dbReference>
<evidence type="ECO:0000313" key="1">
    <source>
        <dbReference type="EMBL" id="PPK31949.1"/>
    </source>
</evidence>
<dbReference type="AlphaFoldDB" id="A0A2S6F3E3"/>
<reference evidence="1 2" key="1">
    <citation type="submission" date="2018-02" db="EMBL/GenBank/DDBJ databases">
        <title>Draft genome sequences of four Legionella pneumophila clinical strains isolated in Ontario.</title>
        <authorList>
            <person name="Fortuna A."/>
            <person name="Ramnarine R."/>
            <person name="Li A."/>
            <person name="Frantz C."/>
            <person name="Mallo G."/>
        </authorList>
    </citation>
    <scope>NUCLEOTIDE SEQUENCE [LARGE SCALE GENOMIC DNA]</scope>
    <source>
        <strain evidence="1 2">LG61</strain>
    </source>
</reference>
<proteinExistence type="predicted"/>
<dbReference type="InterPro" id="IPR006665">
    <property type="entry name" value="OmpA-like"/>
</dbReference>
<dbReference type="EMBL" id="PQWY01000006">
    <property type="protein sequence ID" value="PPK31949.1"/>
    <property type="molecule type" value="Genomic_DNA"/>
</dbReference>
<dbReference type="Proteomes" id="UP000239239">
    <property type="component" value="Unassembled WGS sequence"/>
</dbReference>
<sequence length="249" mass="27519">MRNLMRCLIMIKSLIKGVDMSRKLANTQILGYGLMICFLAGCFHPPYNNFQPDRRAVKRVGVDTGIGAVAGVIASGTASGTLIGAAAGGTVGLVASIYRDSKRKIIRDLQKQDIQYVEYGDTRTLIIPTDKYFMFSSPRLNEICYPGLNNIIRLLNFYPQSTIYVAGFTDNVGSRSHKRKLSQAQAETMMTFLWANGIAAKRLKAEGYGDKNAISDNAIIHGSAQNRRIEIQWFTSPAQPAQQQVAYVK</sequence>
<accession>A0A2S6F3E3</accession>
<dbReference type="OrthoDB" id="5652883at2"/>
<dbReference type="PANTHER" id="PTHR30329">
    <property type="entry name" value="STATOR ELEMENT OF FLAGELLAR MOTOR COMPLEX"/>
    <property type="match status" value="1"/>
</dbReference>
<dbReference type="Gene3D" id="3.30.1330.60">
    <property type="entry name" value="OmpA-like domain"/>
    <property type="match status" value="1"/>
</dbReference>
<dbReference type="SUPFAM" id="SSF103088">
    <property type="entry name" value="OmpA-like"/>
    <property type="match status" value="1"/>
</dbReference>
<dbReference type="NCBIfam" id="NF038224">
    <property type="entry name" value="OmpA_like_CmpA"/>
    <property type="match status" value="1"/>
</dbReference>
<name>A0A2S6F3E3_LEGPN</name>
<dbReference type="GO" id="GO:0016020">
    <property type="term" value="C:membrane"/>
    <property type="evidence" value="ECO:0007669"/>
    <property type="project" value="UniProtKB-UniRule"/>
</dbReference>
<dbReference type="PANTHER" id="PTHR30329:SF21">
    <property type="entry name" value="LIPOPROTEIN YIAD-RELATED"/>
    <property type="match status" value="1"/>
</dbReference>
<dbReference type="CDD" id="cd07185">
    <property type="entry name" value="OmpA_C-like"/>
    <property type="match status" value="1"/>
</dbReference>
<dbReference type="Pfam" id="PF00691">
    <property type="entry name" value="OmpA"/>
    <property type="match status" value="1"/>
</dbReference>
<dbReference type="PROSITE" id="PS51123">
    <property type="entry name" value="OMPA_2"/>
    <property type="match status" value="1"/>
</dbReference>
<protein>
    <submittedName>
        <fullName evidence="1">Uncharacterized protein</fullName>
    </submittedName>
</protein>
<comment type="caution">
    <text evidence="1">The sequence shown here is derived from an EMBL/GenBank/DDBJ whole genome shotgun (WGS) entry which is preliminary data.</text>
</comment>
<evidence type="ECO:0000313" key="2">
    <source>
        <dbReference type="Proteomes" id="UP000239239"/>
    </source>
</evidence>
<gene>
    <name evidence="1" type="ORF">C3928_03955</name>
</gene>
<organism evidence="1 2">
    <name type="scientific">Legionella pneumophila</name>
    <dbReference type="NCBI Taxonomy" id="446"/>
    <lineage>
        <taxon>Bacteria</taxon>
        <taxon>Pseudomonadati</taxon>
        <taxon>Pseudomonadota</taxon>
        <taxon>Gammaproteobacteria</taxon>
        <taxon>Legionellales</taxon>
        <taxon>Legionellaceae</taxon>
        <taxon>Legionella</taxon>
    </lineage>
</organism>
<dbReference type="InterPro" id="IPR036737">
    <property type="entry name" value="OmpA-like_sf"/>
</dbReference>